<reference evidence="12" key="3">
    <citation type="submission" date="2014-06" db="EMBL/GenBank/DDBJ databases">
        <authorList>
            <person name="Ju J."/>
            <person name="Zhang J."/>
        </authorList>
    </citation>
    <scope>NUCLEOTIDE SEQUENCE [LARGE SCALE GENOMIC DNA]</scope>
    <source>
        <strain evidence="12">DmL_051</strain>
    </source>
</reference>
<evidence type="ECO:0000256" key="6">
    <source>
        <dbReference type="ARBA" id="ARBA00022801"/>
    </source>
</evidence>
<proteinExistence type="inferred from homology"/>
<dbReference type="EMBL" id="JOPA01000001">
    <property type="protein sequence ID" value="OUI97054.1"/>
    <property type="molecule type" value="Genomic_DNA"/>
</dbReference>
<dbReference type="Proteomes" id="UP000032673">
    <property type="component" value="Unassembled WGS sequence"/>
</dbReference>
<accession>A0A252AZ01</accession>
<dbReference type="NCBIfam" id="TIGR02962">
    <property type="entry name" value="hdxy_isourate"/>
    <property type="match status" value="1"/>
</dbReference>
<dbReference type="InterPro" id="IPR014306">
    <property type="entry name" value="Hydroxyisourate_hydrolase"/>
</dbReference>
<evidence type="ECO:0000256" key="2">
    <source>
        <dbReference type="ARBA" id="ARBA00002704"/>
    </source>
</evidence>
<reference evidence="10 13" key="1">
    <citation type="submission" date="2012-11" db="EMBL/GenBank/DDBJ databases">
        <title>Whole genome sequence of Acetobacter indonesiensis 5H-1.</title>
        <authorList>
            <person name="Azuma Y."/>
            <person name="Higashiura N."/>
            <person name="Hirakawa H."/>
            <person name="Matsushita K."/>
        </authorList>
    </citation>
    <scope>NUCLEOTIDE SEQUENCE [LARGE SCALE GENOMIC DNA]</scope>
    <source>
        <strain evidence="10 13">5H-1</strain>
    </source>
</reference>
<dbReference type="EMBL" id="BAMW01000045">
    <property type="protein sequence ID" value="GAN64005.1"/>
    <property type="molecule type" value="Genomic_DNA"/>
</dbReference>
<dbReference type="EC" id="3.5.2.17" evidence="8"/>
<evidence type="ECO:0000256" key="5">
    <source>
        <dbReference type="ARBA" id="ARBA00022631"/>
    </source>
</evidence>
<dbReference type="SUPFAM" id="SSF49472">
    <property type="entry name" value="Transthyretin (synonym: prealbumin)"/>
    <property type="match status" value="1"/>
</dbReference>
<name>A0A252AZ01_9PROT</name>
<dbReference type="EMBL" id="BJXQ01000003">
    <property type="protein sequence ID" value="GEN02821.1"/>
    <property type="molecule type" value="Genomic_DNA"/>
</dbReference>
<feature type="binding site" evidence="7">
    <location>
        <position position="7"/>
    </location>
    <ligand>
        <name>substrate</name>
    </ligand>
</feature>
<reference evidence="14" key="2">
    <citation type="submission" date="2014-06" db="EMBL/GenBank/DDBJ databases">
        <authorList>
            <person name="Winans N.J."/>
            <person name="Newell P.D."/>
            <person name="Douglas A.E."/>
        </authorList>
    </citation>
    <scope>NUCLEOTIDE SEQUENCE [LARGE SCALE GENOMIC DNA]</scope>
</reference>
<keyword evidence="6 8" id="KW-0378">Hydrolase</keyword>
<feature type="binding site" evidence="7">
    <location>
        <position position="107"/>
    </location>
    <ligand>
        <name>substrate</name>
    </ligand>
</feature>
<protein>
    <recommendedName>
        <fullName evidence="8">5-hydroxyisourate hydrolase</fullName>
        <shortName evidence="8">HIU hydrolase</shortName>
        <shortName evidence="8">HIUHase</shortName>
        <ecNumber evidence="8">3.5.2.17</ecNumber>
    </recommendedName>
</protein>
<dbReference type="GO" id="GO:0006144">
    <property type="term" value="P:purine nucleobase metabolic process"/>
    <property type="evidence" value="ECO:0007669"/>
    <property type="project" value="UniProtKB-KW"/>
</dbReference>
<organism evidence="12 14">
    <name type="scientific">Acetobacter indonesiensis</name>
    <dbReference type="NCBI Taxonomy" id="104101"/>
    <lineage>
        <taxon>Bacteria</taxon>
        <taxon>Pseudomonadati</taxon>
        <taxon>Pseudomonadota</taxon>
        <taxon>Alphaproteobacteria</taxon>
        <taxon>Acetobacterales</taxon>
        <taxon>Acetobacteraceae</taxon>
        <taxon>Acetobacter</taxon>
    </lineage>
</organism>
<feature type="binding site" evidence="7">
    <location>
        <position position="41"/>
    </location>
    <ligand>
        <name>substrate</name>
    </ligand>
</feature>
<dbReference type="PRINTS" id="PR00189">
    <property type="entry name" value="TRNSTHYRETIN"/>
</dbReference>
<evidence type="ECO:0000256" key="4">
    <source>
        <dbReference type="ARBA" id="ARBA00011881"/>
    </source>
</evidence>
<evidence type="ECO:0000313" key="12">
    <source>
        <dbReference type="EMBL" id="OUI97054.1"/>
    </source>
</evidence>
<dbReference type="GO" id="GO:0033971">
    <property type="term" value="F:hydroxyisourate hydrolase activity"/>
    <property type="evidence" value="ECO:0007669"/>
    <property type="project" value="UniProtKB-EC"/>
</dbReference>
<evidence type="ECO:0000256" key="8">
    <source>
        <dbReference type="RuleBase" id="RU361270"/>
    </source>
</evidence>
<comment type="caution">
    <text evidence="12">The sequence shown here is derived from an EMBL/GenBank/DDBJ whole genome shotgun (WGS) entry which is preliminary data.</text>
</comment>
<evidence type="ECO:0000313" key="13">
    <source>
        <dbReference type="Proteomes" id="UP000032673"/>
    </source>
</evidence>
<keyword evidence="5 8" id="KW-0659">Purine metabolism</keyword>
<dbReference type="RefSeq" id="WP_048847006.1">
    <property type="nucleotide sequence ID" value="NZ_BAMW01000045.1"/>
</dbReference>
<reference evidence="11 15" key="4">
    <citation type="submission" date="2019-07" db="EMBL/GenBank/DDBJ databases">
        <title>Whole genome shotgun sequence of Acetobacter indonesiensis NBRC 16471.</title>
        <authorList>
            <person name="Hosoyama A."/>
            <person name="Uohara A."/>
            <person name="Ohji S."/>
            <person name="Ichikawa N."/>
        </authorList>
    </citation>
    <scope>NUCLEOTIDE SEQUENCE [LARGE SCALE GENOMIC DNA]</scope>
    <source>
        <strain evidence="11 15">NBRC 16471</strain>
    </source>
</reference>
<evidence type="ECO:0000313" key="15">
    <source>
        <dbReference type="Proteomes" id="UP000321104"/>
    </source>
</evidence>
<dbReference type="Gene3D" id="2.60.40.180">
    <property type="entry name" value="Transthyretin/hydroxyisourate hydrolase domain"/>
    <property type="match status" value="1"/>
</dbReference>
<dbReference type="PANTHER" id="PTHR10395:SF7">
    <property type="entry name" value="5-HYDROXYISOURATE HYDROLASE"/>
    <property type="match status" value="1"/>
</dbReference>
<dbReference type="Proteomes" id="UP000321104">
    <property type="component" value="Unassembled WGS sequence"/>
</dbReference>
<dbReference type="InterPro" id="IPR000895">
    <property type="entry name" value="Transthyretin/HIU_hydrolase"/>
</dbReference>
<dbReference type="AlphaFoldDB" id="A0A252AZ01"/>
<evidence type="ECO:0000256" key="3">
    <source>
        <dbReference type="ARBA" id="ARBA00009850"/>
    </source>
</evidence>
<sequence length="110" mass="11891">MSSLSTHVLDTVTGKPAAGIAFRLFHGATVLFSGKTDVDGRCPQLRELDLQKGNYRLEFDVADYFLSQGMTLSDPPFLDVVPIVFGLSANAHAHVPLLAAPYGYSTYRGS</sequence>
<dbReference type="CDD" id="cd05822">
    <property type="entry name" value="TLP_HIUase"/>
    <property type="match status" value="1"/>
</dbReference>
<keyword evidence="13" id="KW-1185">Reference proteome</keyword>
<dbReference type="InterPro" id="IPR036817">
    <property type="entry name" value="Transthyretin/HIU_hydrolase_sf"/>
</dbReference>
<comment type="function">
    <text evidence="2">Catalyzes the hydrolysis of 5-hydroxyisourate (HIU) to 2-oxo-4-hydroxy-4-carboxy-5-ureidoimidazoline (OHCU).</text>
</comment>
<evidence type="ECO:0000313" key="14">
    <source>
        <dbReference type="Proteomes" id="UP000194641"/>
    </source>
</evidence>
<comment type="similarity">
    <text evidence="3 8">Belongs to the transthyretin family. 5-hydroxyisourate hydrolase subfamily.</text>
</comment>
<dbReference type="Pfam" id="PF00576">
    <property type="entry name" value="Transthyretin"/>
    <property type="match status" value="1"/>
</dbReference>
<dbReference type="PANTHER" id="PTHR10395">
    <property type="entry name" value="URICASE AND TRANSTHYRETIN-RELATED"/>
    <property type="match status" value="1"/>
</dbReference>
<evidence type="ECO:0000313" key="11">
    <source>
        <dbReference type="EMBL" id="GEN02821.1"/>
    </source>
</evidence>
<dbReference type="Proteomes" id="UP000194641">
    <property type="component" value="Unassembled WGS sequence"/>
</dbReference>
<comment type="subunit">
    <text evidence="4 8">Homotetramer.</text>
</comment>
<dbReference type="InterPro" id="IPR023416">
    <property type="entry name" value="Transthyretin/HIU_hydrolase_d"/>
</dbReference>
<feature type="domain" description="Transthyretin/hydroxyisourate hydrolase" evidence="9">
    <location>
        <begin position="4"/>
        <end position="109"/>
    </location>
</feature>
<evidence type="ECO:0000256" key="7">
    <source>
        <dbReference type="PIRSR" id="PIRSR600895-51"/>
    </source>
</evidence>
<gene>
    <name evidence="10" type="ORF">Abin_047_259</name>
    <name evidence="11" type="ORF">AIN02nite_08460</name>
    <name evidence="12" type="ORF">HK17_00125</name>
</gene>
<evidence type="ECO:0000313" key="10">
    <source>
        <dbReference type="EMBL" id="GAN64005.1"/>
    </source>
</evidence>
<evidence type="ECO:0000259" key="9">
    <source>
        <dbReference type="Pfam" id="PF00576"/>
    </source>
</evidence>
<comment type="catalytic activity">
    <reaction evidence="1 8">
        <text>5-hydroxyisourate + H2O = 5-hydroxy-2-oxo-4-ureido-2,5-dihydro-1H-imidazole-5-carboxylate + H(+)</text>
        <dbReference type="Rhea" id="RHEA:23736"/>
        <dbReference type="ChEBI" id="CHEBI:15377"/>
        <dbReference type="ChEBI" id="CHEBI:15378"/>
        <dbReference type="ChEBI" id="CHEBI:18072"/>
        <dbReference type="ChEBI" id="CHEBI:58639"/>
        <dbReference type="EC" id="3.5.2.17"/>
    </reaction>
</comment>
<evidence type="ECO:0000256" key="1">
    <source>
        <dbReference type="ARBA" id="ARBA00001043"/>
    </source>
</evidence>